<dbReference type="EMBL" id="CP097502">
    <property type="protein sequence ID" value="URD73086.1"/>
    <property type="molecule type" value="Genomic_DNA"/>
</dbReference>
<gene>
    <name evidence="2" type="ORF">MUK42_37026</name>
</gene>
<proteinExistence type="predicted"/>
<keyword evidence="1" id="KW-1133">Transmembrane helix</keyword>
<protein>
    <submittedName>
        <fullName evidence="2">Uncharacterized protein</fullName>
    </submittedName>
</protein>
<reference evidence="2" key="1">
    <citation type="submission" date="2022-05" db="EMBL/GenBank/DDBJ databases">
        <title>The Musa troglodytarum L. genome provides insights into the mechanism of non-climacteric behaviour and enrichment of carotenoids.</title>
        <authorList>
            <person name="Wang J."/>
        </authorList>
    </citation>
    <scope>NUCLEOTIDE SEQUENCE</scope>
    <source>
        <tissue evidence="2">Leaf</tissue>
    </source>
</reference>
<feature type="transmembrane region" description="Helical" evidence="1">
    <location>
        <begin position="43"/>
        <end position="61"/>
    </location>
</feature>
<dbReference type="Proteomes" id="UP001055439">
    <property type="component" value="Chromosome 1"/>
</dbReference>
<accession>A0A9E7EA14</accession>
<keyword evidence="1" id="KW-0812">Transmembrane</keyword>
<evidence type="ECO:0000256" key="1">
    <source>
        <dbReference type="SAM" id="Phobius"/>
    </source>
</evidence>
<organism evidence="2 3">
    <name type="scientific">Musa troglodytarum</name>
    <name type="common">fe'i banana</name>
    <dbReference type="NCBI Taxonomy" id="320322"/>
    <lineage>
        <taxon>Eukaryota</taxon>
        <taxon>Viridiplantae</taxon>
        <taxon>Streptophyta</taxon>
        <taxon>Embryophyta</taxon>
        <taxon>Tracheophyta</taxon>
        <taxon>Spermatophyta</taxon>
        <taxon>Magnoliopsida</taxon>
        <taxon>Liliopsida</taxon>
        <taxon>Zingiberales</taxon>
        <taxon>Musaceae</taxon>
        <taxon>Musa</taxon>
    </lineage>
</organism>
<keyword evidence="1" id="KW-0472">Membrane</keyword>
<keyword evidence="3" id="KW-1185">Reference proteome</keyword>
<name>A0A9E7EA14_9LILI</name>
<sequence>MFLLSRMDKNRNLCFRCCVRHCCTCGFNKQEHLLSLDMYKWDMAFLVAMMMGIILKLASAIKNWSALLVYQNSGVELQNQIQLTEDHIAGLS</sequence>
<evidence type="ECO:0000313" key="2">
    <source>
        <dbReference type="EMBL" id="URD73086.1"/>
    </source>
</evidence>
<dbReference type="AlphaFoldDB" id="A0A9E7EA14"/>
<evidence type="ECO:0000313" key="3">
    <source>
        <dbReference type="Proteomes" id="UP001055439"/>
    </source>
</evidence>